<dbReference type="GO" id="GO:0005634">
    <property type="term" value="C:nucleus"/>
    <property type="evidence" value="ECO:0007669"/>
    <property type="project" value="UniProtKB-SubCell"/>
</dbReference>
<feature type="domain" description="Tify" evidence="6">
    <location>
        <begin position="77"/>
        <end position="112"/>
    </location>
</feature>
<reference evidence="7" key="1">
    <citation type="submission" date="2020-10" db="EMBL/GenBank/DDBJ databases">
        <authorList>
            <person name="Han B."/>
            <person name="Lu T."/>
            <person name="Zhao Q."/>
            <person name="Huang X."/>
            <person name="Zhao Y."/>
        </authorList>
    </citation>
    <scope>NUCLEOTIDE SEQUENCE</scope>
</reference>
<comment type="similarity">
    <text evidence="1 4">Belongs to the TIFY/JAZ family.</text>
</comment>
<dbReference type="SMART" id="SM00979">
    <property type="entry name" value="TIFY"/>
    <property type="match status" value="1"/>
</dbReference>
<evidence type="ECO:0000313" key="7">
    <source>
        <dbReference type="EMBL" id="CAD6212515.1"/>
    </source>
</evidence>
<proteinExistence type="inferred from homology"/>
<dbReference type="GO" id="GO:0009611">
    <property type="term" value="P:response to wounding"/>
    <property type="evidence" value="ECO:0007669"/>
    <property type="project" value="UniProtKB-UniRule"/>
</dbReference>
<dbReference type="GO" id="GO:2000022">
    <property type="term" value="P:regulation of jasmonic acid mediated signaling pathway"/>
    <property type="evidence" value="ECO:0007669"/>
    <property type="project" value="UniProtKB-UniRule"/>
</dbReference>
<keyword evidence="4" id="KW-0539">Nucleus</keyword>
<evidence type="ECO:0000256" key="3">
    <source>
        <dbReference type="ARBA" id="ARBA00022843"/>
    </source>
</evidence>
<dbReference type="PANTHER" id="PTHR33077">
    <property type="entry name" value="PROTEIN TIFY 4A-RELATED-RELATED"/>
    <property type="match status" value="1"/>
</dbReference>
<comment type="subcellular location">
    <subcellularLocation>
        <location evidence="4">Nucleus</location>
    </subcellularLocation>
</comment>
<evidence type="ECO:0000313" key="8">
    <source>
        <dbReference type="Proteomes" id="UP000604825"/>
    </source>
</evidence>
<organism evidence="7 8">
    <name type="scientific">Miscanthus lutarioriparius</name>
    <dbReference type="NCBI Taxonomy" id="422564"/>
    <lineage>
        <taxon>Eukaryota</taxon>
        <taxon>Viridiplantae</taxon>
        <taxon>Streptophyta</taxon>
        <taxon>Embryophyta</taxon>
        <taxon>Tracheophyta</taxon>
        <taxon>Spermatophyta</taxon>
        <taxon>Magnoliopsida</taxon>
        <taxon>Liliopsida</taxon>
        <taxon>Poales</taxon>
        <taxon>Poaceae</taxon>
        <taxon>PACMAD clade</taxon>
        <taxon>Panicoideae</taxon>
        <taxon>Andropogonodae</taxon>
        <taxon>Andropogoneae</taxon>
        <taxon>Saccharinae</taxon>
        <taxon>Miscanthus</taxon>
    </lineage>
</organism>
<evidence type="ECO:0000256" key="5">
    <source>
        <dbReference type="SAM" id="MobiDB-lite"/>
    </source>
</evidence>
<evidence type="ECO:0000259" key="6">
    <source>
        <dbReference type="PROSITE" id="PS51320"/>
    </source>
</evidence>
<dbReference type="OrthoDB" id="694307at2759"/>
<keyword evidence="3" id="KW-0832">Ubl conjugation</keyword>
<dbReference type="Pfam" id="PF06200">
    <property type="entry name" value="tify"/>
    <property type="match status" value="1"/>
</dbReference>
<keyword evidence="8" id="KW-1185">Reference proteome</keyword>
<comment type="function">
    <text evidence="4">Repressor of jasmonate responses.</text>
</comment>
<dbReference type="PANTHER" id="PTHR33077:SF121">
    <property type="entry name" value="PROTEIN TIFY"/>
    <property type="match status" value="1"/>
</dbReference>
<gene>
    <name evidence="7" type="ORF">NCGR_LOCUS8297</name>
</gene>
<evidence type="ECO:0000256" key="1">
    <source>
        <dbReference type="ARBA" id="ARBA00008614"/>
    </source>
</evidence>
<feature type="region of interest" description="Disordered" evidence="5">
    <location>
        <begin position="63"/>
        <end position="82"/>
    </location>
</feature>
<dbReference type="EMBL" id="CAJGYO010000002">
    <property type="protein sequence ID" value="CAD6212515.1"/>
    <property type="molecule type" value="Genomic_DNA"/>
</dbReference>
<dbReference type="InterPro" id="IPR010399">
    <property type="entry name" value="Tify_dom"/>
</dbReference>
<evidence type="ECO:0000256" key="2">
    <source>
        <dbReference type="ARBA" id="ARBA00022819"/>
    </source>
</evidence>
<evidence type="ECO:0000256" key="4">
    <source>
        <dbReference type="RuleBase" id="RU369065"/>
    </source>
</evidence>
<dbReference type="GO" id="GO:0031347">
    <property type="term" value="P:regulation of defense response"/>
    <property type="evidence" value="ECO:0007669"/>
    <property type="project" value="UniProtKB-UniRule"/>
</dbReference>
<dbReference type="PROSITE" id="PS51320">
    <property type="entry name" value="TIFY"/>
    <property type="match status" value="1"/>
</dbReference>
<sequence length="177" mass="18189">MATAGSVQGHGARFAAACDVLSRYVKAASAVATTTTTTVEQPRPAAAGTVVAVLPLMPGADLSTAQEEEPEPRGGGSGAEREQLTISYGARVVVLDDVPADKAAALLRLAAAAQQGAAPRVLRNDDLLPMARNASLRQFMEKRKGRVAKRGSPYSRPADAAAAAVASSFPDHLALTL</sequence>
<comment type="domain">
    <text evidence="4">The jas domain is required for interaction with COI1.</text>
</comment>
<name>A0A811MYX5_9POAL</name>
<dbReference type="AlphaFoldDB" id="A0A811MYX5"/>
<accession>A0A811MYX5</accession>
<comment type="caution">
    <text evidence="7">The sequence shown here is derived from an EMBL/GenBank/DDBJ whole genome shotgun (WGS) entry which is preliminary data.</text>
</comment>
<dbReference type="Pfam" id="PF09425">
    <property type="entry name" value="Jas_motif"/>
    <property type="match status" value="1"/>
</dbReference>
<dbReference type="Proteomes" id="UP000604825">
    <property type="component" value="Unassembled WGS sequence"/>
</dbReference>
<keyword evidence="2 4" id="KW-1184">Jasmonic acid signaling pathway</keyword>
<dbReference type="InterPro" id="IPR018467">
    <property type="entry name" value="CCT_CS"/>
</dbReference>
<dbReference type="InterPro" id="IPR040390">
    <property type="entry name" value="TIFY/JAZ"/>
</dbReference>
<protein>
    <recommendedName>
        <fullName evidence="4">Protein TIFY</fullName>
    </recommendedName>
    <alternativeName>
        <fullName evidence="4">Jasmonate ZIM domain-containing protein</fullName>
    </alternativeName>
</protein>